<dbReference type="AlphaFoldDB" id="A0A1E2SNL5"/>
<name>A0A1E2SNL5_LEIXY</name>
<proteinExistence type="predicted"/>
<evidence type="ECO:0000259" key="1">
    <source>
        <dbReference type="Pfam" id="PF13625"/>
    </source>
</evidence>
<evidence type="ECO:0000313" key="3">
    <source>
        <dbReference type="Proteomes" id="UP000094426"/>
    </source>
</evidence>
<dbReference type="OrthoDB" id="3415124at2"/>
<organism evidence="2 3">
    <name type="scientific">Leifsonia xyli subsp. xyli</name>
    <dbReference type="NCBI Taxonomy" id="59736"/>
    <lineage>
        <taxon>Bacteria</taxon>
        <taxon>Bacillati</taxon>
        <taxon>Actinomycetota</taxon>
        <taxon>Actinomycetes</taxon>
        <taxon>Micrococcales</taxon>
        <taxon>Microbacteriaceae</taxon>
        <taxon>Leifsonia</taxon>
    </lineage>
</organism>
<dbReference type="InterPro" id="IPR032830">
    <property type="entry name" value="XPB/Ssl2_N"/>
</dbReference>
<dbReference type="Proteomes" id="UP000094426">
    <property type="component" value="Unassembled WGS sequence"/>
</dbReference>
<comment type="caution">
    <text evidence="2">The sequence shown here is derived from an EMBL/GenBank/DDBJ whole genome shotgun (WGS) entry which is preliminary data.</text>
</comment>
<dbReference type="RefSeq" id="WP_068981801.1">
    <property type="nucleotide sequence ID" value="NZ_LNZG01000001.1"/>
</dbReference>
<dbReference type="EMBL" id="LNZG01000001">
    <property type="protein sequence ID" value="ODA91349.1"/>
    <property type="molecule type" value="Genomic_DNA"/>
</dbReference>
<protein>
    <recommendedName>
        <fullName evidence="1">Helicase XPB/Ssl2 N-terminal domain-containing protein</fullName>
    </recommendedName>
</protein>
<reference evidence="2 3" key="1">
    <citation type="submission" date="2015-11" db="EMBL/GenBank/DDBJ databases">
        <authorList>
            <person name="Zhang Y."/>
            <person name="Guo Z."/>
        </authorList>
    </citation>
    <scope>NUCLEOTIDE SEQUENCE [LARGE SCALE GENOMIC DNA]</scope>
    <source>
        <strain evidence="3">gdw1</strain>
    </source>
</reference>
<dbReference type="Pfam" id="PF13625">
    <property type="entry name" value="Helicase_C_3"/>
    <property type="match status" value="1"/>
</dbReference>
<gene>
    <name evidence="2" type="ORF">ATY41_01315</name>
</gene>
<sequence>MTTTLALAARLRALPDAGLVAALHARPIRRAGVSDFFDLAEALLDPEAVQRALTGLDRTRLAALALLGRAGGFLAAAALAYGFAAHPATAGGAEQEAAGALADLAGAFLVHPGDSRYAAYPAVTAAIEPSAEELLAAAPPAALALAPVADQRFTDRLAAERAFEAVAAVSELLAELGREGARELQKGGLALPATKRLAEALSVEESVVPVALSVAGRAGLATVGDGTWLPTEAASGWRHSAAADRWRVLAAGWWEALPAGLRSLLASRNRARWGESLREHIAWLYPAAAAEAQQRMEARTREAEWLGVTAQQTPSSAGTALVTRGPEAAAGLLAGLFPAQVDRVYLQHDLTVISPGPLAPNVETRLRTMAEMESRALASTFRFSAASIDRAVTAGETAASILDFLAAVSLTGVPQPLGYLIADAVERHGRVRVRSGEDGGALVYTADATLVEAIAVDRSLRALRLVRDDATLTSPLPRDVVYWALSDARYPVVAEDDAGAPVALRRQRVAPPPVTTSRDPDAELVARLREAEGEAGADTTVALTAQQLLARQLDQAVRARQPIIVEVALPDGRIVDYQLEPTGVGGGRLRGRDRAADIERTLPLSSVKGLRSVE</sequence>
<accession>A0A1E2SNL5</accession>
<evidence type="ECO:0000313" key="2">
    <source>
        <dbReference type="EMBL" id="ODA91349.1"/>
    </source>
</evidence>
<feature type="domain" description="Helicase XPB/Ssl2 N-terminal" evidence="1">
    <location>
        <begin position="345"/>
        <end position="467"/>
    </location>
</feature>